<protein>
    <submittedName>
        <fullName evidence="2">Uncharacterized protein</fullName>
    </submittedName>
</protein>
<proteinExistence type="predicted"/>
<sequence length="1315" mass="147841">MKQQFFVIVSFLFFFLYLVPEGHTHRPDWLKEKPSKSNKKRNIEFSYRADCAPARSEIDMSINNVRARLLGGGDVWWDLTDGKYIVPNVEPGSGLPEVSSIFAGAVWLGGYDPVGNLKLAAQQYRDANKNDFWPGPLEPRTGTVDRETCADWDRHFRVLGDNIRLFIRDFEIAQEKGEKLKTKDIPEDVLGWPARGNPHFKRIHGFDLPNTTQGLAAFFDRNNDFAYDPLDGDYPIIEIRGCPVPQYPDEMIFWIYNDAGSIHTQTQGNPIQMEVQVQAFAYATNDEINNMTFQRYKLINRATQSIDSTYFAMWVDPDLGCPQDDYIGSDTARSLAYVYNEDAIDGITGCECNDINTYCEHVPMLGIDYFRGPLDENFEEIGMSSFTYYNNGGVGEWPDAQTDPEVAVEYYRYMSGSWKDGTPFTFGGSGYDIGGDPIKYAFTEPPNDPSGWSMCSANLNFGDRRTIQASGPFRLDPGAVNELIIGVVWVPDIADYPCPSIEPLLLADETAQALFDNCFDITDGPDAPDMDIVELDRELILILSNDLHSNNYKEQYTEIDLRAPTDLPEEDKSYTFEGYKIYQLAAEDVSPAELDNPAKARLIFQTDIKNDISQIVNWNPIPHPTASGELIYEPKVEVIGTNKGIRHTFQVTEDQFARNDRELVNHKKYYFMTVAYAYNNFEEFDYKSVTGQRKPYLEGRRNVKVYTGLPRPITYSETYTDYGQGVQVTRLDGKGTGSNYLVMTPETRQAIMNESFSGEIVYEPGAAPIEVVIYNPLEVVDGSFMLRFIDSDLSDDELDTDARWELINLDDPDEVVLSDQTIASLNEQIIGQYGFSILIGDVDEPGTIGLEDRGSLGSSLKYENGNNPWLRFVQTGVAPFLTFVQNELNEVDFELDPTQIFSKDFQGIIPFYLADYRFGDDPFISPAWRNKTGSMNIARRAMSMGDLNNVDIILTPDKSKWSRCVVVETANPLHYSPDFGGVYNTLGDSKNFELRGSPSVGKEDMDGDGRPDPDGDGIGMGWFPGYAIDVETGERLNIFFGENSVYSSANENILESTGEIGGDMMWNPDEELLYSGSPGDISLFKTFGQHFVYVTKTPYDSCKVFRKRFVPGGSFTTKFSSITEVTWTGIPFTNGTLLSYADGLIPDPVTIELRVTNPYGVAEGTGTNQGHPAYRFDLNNLAAKDLVEAQADSTLRDIQAVPNPYLAYSGYETSQFTNTVKITNLPPRCIVTIYSLDGKFIRQYKRDETPLSNSGRINPGTRYKQVSPDLEWDLKNSKGIPIASGLYIIHVNAYELGERTIKWFGVNRKFDPSGL</sequence>
<name>A0A953L8H2_9BACT</name>
<dbReference type="RefSeq" id="WP_222578070.1">
    <property type="nucleotide sequence ID" value="NZ_JAHVHU010000001.1"/>
</dbReference>
<comment type="caution">
    <text evidence="2">The sequence shown here is derived from an EMBL/GenBank/DDBJ whole genome shotgun (WGS) entry which is preliminary data.</text>
</comment>
<dbReference type="Gene3D" id="2.60.40.4070">
    <property type="match status" value="1"/>
</dbReference>
<organism evidence="2 3">
    <name type="scientific">Membranihabitans marinus</name>
    <dbReference type="NCBI Taxonomy" id="1227546"/>
    <lineage>
        <taxon>Bacteria</taxon>
        <taxon>Pseudomonadati</taxon>
        <taxon>Bacteroidota</taxon>
        <taxon>Saprospiria</taxon>
        <taxon>Saprospirales</taxon>
        <taxon>Saprospiraceae</taxon>
        <taxon>Membranihabitans</taxon>
    </lineage>
</organism>
<feature type="compositionally biased region" description="Basic and acidic residues" evidence="1">
    <location>
        <begin position="1001"/>
        <end position="1013"/>
    </location>
</feature>
<feature type="region of interest" description="Disordered" evidence="1">
    <location>
        <begin position="994"/>
        <end position="1014"/>
    </location>
</feature>
<gene>
    <name evidence="2" type="ORF">KUV50_00270</name>
</gene>
<dbReference type="EMBL" id="JAHVHU010000001">
    <property type="protein sequence ID" value="MBY5956548.1"/>
    <property type="molecule type" value="Genomic_DNA"/>
</dbReference>
<reference evidence="2" key="1">
    <citation type="submission" date="2021-06" db="EMBL/GenBank/DDBJ databases">
        <title>44 bacteria genomes isolated from Dapeng, Shenzhen.</title>
        <authorList>
            <person name="Zheng W."/>
            <person name="Yu S."/>
            <person name="Huang Y."/>
        </authorList>
    </citation>
    <scope>NUCLEOTIDE SEQUENCE</scope>
    <source>
        <strain evidence="2">DP5N28-2</strain>
    </source>
</reference>
<keyword evidence="3" id="KW-1185">Reference proteome</keyword>
<evidence type="ECO:0000313" key="2">
    <source>
        <dbReference type="EMBL" id="MBY5956548.1"/>
    </source>
</evidence>
<evidence type="ECO:0000256" key="1">
    <source>
        <dbReference type="SAM" id="MobiDB-lite"/>
    </source>
</evidence>
<accession>A0A953L8H2</accession>
<evidence type="ECO:0000313" key="3">
    <source>
        <dbReference type="Proteomes" id="UP000753961"/>
    </source>
</evidence>
<dbReference type="Proteomes" id="UP000753961">
    <property type="component" value="Unassembled WGS sequence"/>
</dbReference>